<geneLocation type="plasmid" evidence="6 11">
    <name>paPv2</name>
</geneLocation>
<evidence type="ECO:0000256" key="2">
    <source>
        <dbReference type="HAMAP-Rule" id="MF_00984"/>
    </source>
</evidence>
<dbReference type="InterPro" id="IPR011344">
    <property type="entry name" value="ssDNA-bd"/>
</dbReference>
<evidence type="ECO:0000313" key="11">
    <source>
        <dbReference type="Proteomes" id="UP001177595"/>
    </source>
</evidence>
<comment type="function">
    <text evidence="2">Plays an important role in DNA replication, recombination and repair. Binds to ssDNA and to an array of partner proteins to recruit them to their sites of action during DNA metabolism.</text>
</comment>
<evidence type="ECO:0000313" key="10">
    <source>
        <dbReference type="Proteomes" id="UP001177592"/>
    </source>
</evidence>
<evidence type="ECO:0000313" key="5">
    <source>
        <dbReference type="EMBL" id="QBY45809.1"/>
    </source>
</evidence>
<dbReference type="EMBL" id="CP123507">
    <property type="protein sequence ID" value="WGM03549.1"/>
    <property type="molecule type" value="Genomic_DNA"/>
</dbReference>
<evidence type="ECO:0000256" key="4">
    <source>
        <dbReference type="SAM" id="MobiDB-lite"/>
    </source>
</evidence>
<dbReference type="SUPFAM" id="SSF50249">
    <property type="entry name" value="Nucleic acid-binding proteins"/>
    <property type="match status" value="1"/>
</dbReference>
<organism evidence="5 9">
    <name type="scientific">Arsenophonus nasoniae</name>
    <name type="common">son-killer infecting Nasonia vitripennis</name>
    <dbReference type="NCBI Taxonomy" id="638"/>
    <lineage>
        <taxon>Bacteria</taxon>
        <taxon>Pseudomonadati</taxon>
        <taxon>Pseudomonadota</taxon>
        <taxon>Gammaproteobacteria</taxon>
        <taxon>Enterobacterales</taxon>
        <taxon>Morganellaceae</taxon>
        <taxon>Arsenophonus</taxon>
    </lineage>
</organism>
<keyword evidence="1 2" id="KW-0238">DNA-binding</keyword>
<dbReference type="EMBL" id="CP038614">
    <property type="protein sequence ID" value="QBY45809.1"/>
    <property type="molecule type" value="Genomic_DNA"/>
</dbReference>
<dbReference type="Proteomes" id="UP000295134">
    <property type="component" value="Plasmid pArsFIN2"/>
</dbReference>
<feature type="short sequence motif" description="Important for interaction with partner proteins" evidence="2">
    <location>
        <begin position="151"/>
        <end position="156"/>
    </location>
</feature>
<dbReference type="KEGG" id="ans:ArsFIN_44200"/>
<dbReference type="EMBL" id="CP123506">
    <property type="protein sequence ID" value="WGM03480.1"/>
    <property type="molecule type" value="Genomic_DNA"/>
</dbReference>
<comment type="caution">
    <text evidence="2">Lacks conserved residue(s) required for the propagation of feature annotation.</text>
</comment>
<evidence type="ECO:0000313" key="8">
    <source>
        <dbReference type="EMBL" id="WGM08056.1"/>
    </source>
</evidence>
<dbReference type="PIRSF" id="PIRSF002070">
    <property type="entry name" value="SSB"/>
    <property type="match status" value="1"/>
</dbReference>
<proteinExistence type="inferred from homology"/>
<dbReference type="PANTHER" id="PTHR10302">
    <property type="entry name" value="SINGLE-STRANDED DNA-BINDING PROTEIN"/>
    <property type="match status" value="1"/>
</dbReference>
<keyword evidence="10" id="KW-1185">Reference proteome</keyword>
<dbReference type="Proteomes" id="UP001177595">
    <property type="component" value="Plasmid paPv2"/>
</dbReference>
<dbReference type="Gene3D" id="2.40.50.140">
    <property type="entry name" value="Nucleic acid-binding proteins"/>
    <property type="match status" value="1"/>
</dbReference>
<dbReference type="GO" id="GO:0006281">
    <property type="term" value="P:DNA repair"/>
    <property type="evidence" value="ECO:0007669"/>
    <property type="project" value="UniProtKB-UniRule"/>
</dbReference>
<evidence type="ECO:0000256" key="1">
    <source>
        <dbReference type="ARBA" id="ARBA00023125"/>
    </source>
</evidence>
<accession>A0A4P7KZF4</accession>
<dbReference type="GO" id="GO:0006310">
    <property type="term" value="P:DNA recombination"/>
    <property type="evidence" value="ECO:0007669"/>
    <property type="project" value="UniProtKB-UniRule"/>
</dbReference>
<dbReference type="GO" id="GO:0006260">
    <property type="term" value="P:DNA replication"/>
    <property type="evidence" value="ECO:0007669"/>
    <property type="project" value="UniProtKB-UniRule"/>
</dbReference>
<dbReference type="GO" id="GO:0009295">
    <property type="term" value="C:nucleoid"/>
    <property type="evidence" value="ECO:0007669"/>
    <property type="project" value="TreeGrafter"/>
</dbReference>
<dbReference type="Proteomes" id="UP001177595">
    <property type="component" value="Plasmid paPv3"/>
</dbReference>
<dbReference type="InterPro" id="IPR012340">
    <property type="entry name" value="NA-bd_OB-fold"/>
</dbReference>
<dbReference type="NCBIfam" id="TIGR00621">
    <property type="entry name" value="ssb"/>
    <property type="match status" value="1"/>
</dbReference>
<comment type="subunit">
    <text evidence="2">Homotetramer.</text>
</comment>
<keyword evidence="2" id="KW-0235">DNA replication</keyword>
<name>A0A4P7KZF4_9GAMM</name>
<geneLocation type="plasmid" evidence="5">
    <name>pArsFIN2</name>
</geneLocation>
<sequence length="156" mass="17694">MASRGINKVILIGHLGDKPIVRYSPDGSCFATFSLATNESWQDKQTGEQREKTEWHRIFVTGKLAEIAGQYLDKGRQVYVEGQLRTRKWLDERSGEERYSTEVFVGIQGTFQMLGSKNGDSVPPQIFQPKHSTRNTPQPNQSNESSIPDFDDDIPF</sequence>
<feature type="compositionally biased region" description="Polar residues" evidence="4">
    <location>
        <begin position="134"/>
        <end position="146"/>
    </location>
</feature>
<keyword evidence="2" id="KW-0233">DNA recombination</keyword>
<dbReference type="GeneID" id="39750891"/>
<dbReference type="HAMAP" id="MF_00984">
    <property type="entry name" value="SSB"/>
    <property type="match status" value="1"/>
</dbReference>
<evidence type="ECO:0000256" key="3">
    <source>
        <dbReference type="PIRNR" id="PIRNR002070"/>
    </source>
</evidence>
<evidence type="ECO:0000313" key="7">
    <source>
        <dbReference type="EMBL" id="WGM03549.1"/>
    </source>
</evidence>
<keyword evidence="2" id="KW-0227">DNA damage</keyword>
<evidence type="ECO:0000313" key="6">
    <source>
        <dbReference type="EMBL" id="WGM03480.1"/>
    </source>
</evidence>
<dbReference type="InterPro" id="IPR000424">
    <property type="entry name" value="Primosome_PriB/ssb"/>
</dbReference>
<dbReference type="Pfam" id="PF00436">
    <property type="entry name" value="SSB"/>
    <property type="match status" value="1"/>
</dbReference>
<gene>
    <name evidence="5" type="primary">ssb_5</name>
    <name evidence="6" type="synonym">ssb</name>
    <name evidence="5" type="ORF">ArsFIN_44200</name>
    <name evidence="6" type="ORF">QE210_18330</name>
    <name evidence="7" type="ORF">QE210_19265</name>
    <name evidence="8" type="ORF">QE258_21175</name>
</gene>
<feature type="region of interest" description="Disordered" evidence="4">
    <location>
        <begin position="115"/>
        <end position="156"/>
    </location>
</feature>
<dbReference type="AlphaFoldDB" id="A0A4P7KZF4"/>
<dbReference type="PROSITE" id="PS50935">
    <property type="entry name" value="SSB"/>
    <property type="match status" value="1"/>
</dbReference>
<dbReference type="PANTHER" id="PTHR10302:SF27">
    <property type="entry name" value="SINGLE-STRANDED DNA-BINDING PROTEIN"/>
    <property type="match status" value="1"/>
</dbReference>
<evidence type="ECO:0000313" key="9">
    <source>
        <dbReference type="Proteomes" id="UP000295134"/>
    </source>
</evidence>
<geneLocation type="plasmid" evidence="9">
    <name>parsfin2</name>
</geneLocation>
<protein>
    <recommendedName>
        <fullName evidence="2 3">Single-stranded DNA-binding protein</fullName>
        <shortName evidence="2">SSB</shortName>
    </recommendedName>
</protein>
<dbReference type="RefSeq" id="WP_026824220.1">
    <property type="nucleotide sequence ID" value="NZ_CP038614.1"/>
</dbReference>
<dbReference type="Proteomes" id="UP001177592">
    <property type="component" value="Plasmid paNv_CAN1"/>
</dbReference>
<keyword evidence="5" id="KW-0614">Plasmid</keyword>
<dbReference type="GO" id="GO:0003697">
    <property type="term" value="F:single-stranded DNA binding"/>
    <property type="evidence" value="ECO:0007669"/>
    <property type="project" value="UniProtKB-UniRule"/>
</dbReference>
<reference evidence="6" key="2">
    <citation type="submission" date="2023-04" db="EMBL/GenBank/DDBJ databases">
        <title>Genome dynamics across the evolutionary transition to endosymbiosis.</title>
        <authorList>
            <person name="Siozios S."/>
            <person name="Nadal-Jimenez P."/>
            <person name="Azagi T."/>
            <person name="Sprong H."/>
            <person name="Frost C.L."/>
            <person name="Parratt S.R."/>
            <person name="Taylor G."/>
            <person name="Brettell L."/>
            <person name="Lew K.C."/>
            <person name="Croft L."/>
            <person name="King K.C."/>
            <person name="Brockhurst M.A."/>
            <person name="Hypsa V."/>
            <person name="Novakova E."/>
            <person name="Darby A.C."/>
            <person name="Hurst G.D.D."/>
        </authorList>
    </citation>
    <scope>NUCLEOTIDE SEQUENCE</scope>
    <source>
        <strain evidence="8">ANv_CAN</strain>
        <strain evidence="6">APv</strain>
        <plasmid evidence="8">paNv_CAN1</plasmid>
        <plasmid evidence="6">paPv2</plasmid>
        <plasmid evidence="7">paPv3</plasmid>
    </source>
</reference>
<geneLocation type="plasmid" evidence="7 11">
    <name>paPv3</name>
</geneLocation>
<keyword evidence="2" id="KW-0234">DNA repair</keyword>
<dbReference type="CDD" id="cd04496">
    <property type="entry name" value="SSB_OBF"/>
    <property type="match status" value="1"/>
</dbReference>
<geneLocation type="plasmid" evidence="8 10">
    <name>paNv_CAN1</name>
</geneLocation>
<dbReference type="EMBL" id="CP123524">
    <property type="protein sequence ID" value="WGM08056.1"/>
    <property type="molecule type" value="Genomic_DNA"/>
</dbReference>
<reference evidence="5 9" key="1">
    <citation type="submission" date="2019-03" db="EMBL/GenBank/DDBJ databases">
        <title>Long-read sequencing reveals hyperdense prophage content in a complex bacterial symbiont genome.</title>
        <authorList>
            <person name="Frost C.L."/>
            <person name="Siozios S."/>
            <person name="Nadal-Jimenez P."/>
            <person name="Brockhurst M.A."/>
            <person name="King K.C."/>
            <person name="Darby A.C."/>
            <person name="Hurst G.D.D."/>
        </authorList>
    </citation>
    <scope>NUCLEOTIDE SEQUENCE [LARGE SCALE GENOMIC DNA]</scope>
    <source>
        <strain evidence="5 9">FIN</strain>
        <plasmid evidence="5">pArsFIN2</plasmid>
        <plasmid evidence="9">parsfin2</plasmid>
    </source>
</reference>